<name>A0A813A014_9DINO</name>
<dbReference type="AlphaFoldDB" id="A0A813A014"/>
<gene>
    <name evidence="1" type="ORF">SNEC2469_LOCUS25984</name>
</gene>
<evidence type="ECO:0000313" key="1">
    <source>
        <dbReference type="EMBL" id="CAE7845610.1"/>
    </source>
</evidence>
<protein>
    <submittedName>
        <fullName evidence="1">Uncharacterized protein</fullName>
    </submittedName>
</protein>
<dbReference type="EMBL" id="CAJNJA010052096">
    <property type="protein sequence ID" value="CAE7845610.1"/>
    <property type="molecule type" value="Genomic_DNA"/>
</dbReference>
<evidence type="ECO:0000313" key="2">
    <source>
        <dbReference type="Proteomes" id="UP000601435"/>
    </source>
</evidence>
<proteinExistence type="predicted"/>
<dbReference type="OrthoDB" id="417833at2759"/>
<accession>A0A813A014</accession>
<comment type="caution">
    <text evidence="1">The sequence shown here is derived from an EMBL/GenBank/DDBJ whole genome shotgun (WGS) entry which is preliminary data.</text>
</comment>
<dbReference type="Proteomes" id="UP000601435">
    <property type="component" value="Unassembled WGS sequence"/>
</dbReference>
<keyword evidence="2" id="KW-1185">Reference proteome</keyword>
<sequence length="264" mass="29271">MVPMCKARSLRTWRQPAARSESSCSLRDVLLLGFMYLCIVLGAPSSFAMPFKAGQETEAFKALMSAARGLELTFEGMALNGSAVSEFDYGEADFEEGLGHISSAWATAMEGRELRELCISVEHDWVKAACGSVILTFLIDFQRDSPIEMEFEFFGGSSDDKSFPGECNLWELAEEQLSLGPAGWSQAASLLPFEEPLKQEDEEEEEEKDEAFPPYPDIYPAVLARFFAEHLGVTRLTGMRYAGRCEEILGGSVCKRGDFRFTTA</sequence>
<organism evidence="1 2">
    <name type="scientific">Symbiodinium necroappetens</name>
    <dbReference type="NCBI Taxonomy" id="1628268"/>
    <lineage>
        <taxon>Eukaryota</taxon>
        <taxon>Sar</taxon>
        <taxon>Alveolata</taxon>
        <taxon>Dinophyceae</taxon>
        <taxon>Suessiales</taxon>
        <taxon>Symbiodiniaceae</taxon>
        <taxon>Symbiodinium</taxon>
    </lineage>
</organism>
<reference evidence="1" key="1">
    <citation type="submission" date="2021-02" db="EMBL/GenBank/DDBJ databases">
        <authorList>
            <person name="Dougan E. K."/>
            <person name="Rhodes N."/>
            <person name="Thang M."/>
            <person name="Chan C."/>
        </authorList>
    </citation>
    <scope>NUCLEOTIDE SEQUENCE</scope>
</reference>